<dbReference type="Proteomes" id="UP000386466">
    <property type="component" value="Unassembled WGS sequence"/>
</dbReference>
<proteinExistence type="predicted"/>
<evidence type="ECO:0000313" key="3">
    <source>
        <dbReference type="Proteomes" id="UP000386466"/>
    </source>
</evidence>
<accession>A0A485P8K5</accession>
<reference evidence="2 3" key="1">
    <citation type="submission" date="2019-01" db="EMBL/GenBank/DDBJ databases">
        <authorList>
            <person name="Alioto T."/>
            <person name="Alioto T."/>
        </authorList>
    </citation>
    <scope>NUCLEOTIDE SEQUENCE [LARGE SCALE GENOMIC DNA]</scope>
</reference>
<gene>
    <name evidence="2" type="ORF">LYPA_23C006060</name>
</gene>
<protein>
    <submittedName>
        <fullName evidence="2">Uncharacterized protein</fullName>
    </submittedName>
</protein>
<organism evidence="2 3">
    <name type="scientific">Lynx pardinus</name>
    <name type="common">Iberian lynx</name>
    <name type="synonym">Felis pardina</name>
    <dbReference type="NCBI Taxonomy" id="191816"/>
    <lineage>
        <taxon>Eukaryota</taxon>
        <taxon>Metazoa</taxon>
        <taxon>Chordata</taxon>
        <taxon>Craniata</taxon>
        <taxon>Vertebrata</taxon>
        <taxon>Euteleostomi</taxon>
        <taxon>Mammalia</taxon>
        <taxon>Eutheria</taxon>
        <taxon>Laurasiatheria</taxon>
        <taxon>Carnivora</taxon>
        <taxon>Feliformia</taxon>
        <taxon>Felidae</taxon>
        <taxon>Felinae</taxon>
        <taxon>Lynx</taxon>
    </lineage>
</organism>
<dbReference type="AlphaFoldDB" id="A0A485P8K5"/>
<keyword evidence="3" id="KW-1185">Reference proteome</keyword>
<name>A0A485P8K5_LYNPA</name>
<dbReference type="EMBL" id="CAAGRJ010032069">
    <property type="protein sequence ID" value="VFV42475.1"/>
    <property type="molecule type" value="Genomic_DNA"/>
</dbReference>
<sequence length="138" mass="14886">MWRLPLARGGRQRSDWPGPRPGSPAFYCVRKIRNSKSSTECLREGRGAPGKEWKKDAGSAARLSEAPGAWQGRVSQVALVAGGGIGADPLERRTRIGQSVLPGLRQGRHGPPGVVLTFTFHSRTDVTALRNSSICRGE</sequence>
<feature type="region of interest" description="Disordered" evidence="1">
    <location>
        <begin position="1"/>
        <end position="24"/>
    </location>
</feature>
<evidence type="ECO:0000256" key="1">
    <source>
        <dbReference type="SAM" id="MobiDB-lite"/>
    </source>
</evidence>
<evidence type="ECO:0000313" key="2">
    <source>
        <dbReference type="EMBL" id="VFV42475.1"/>
    </source>
</evidence>